<evidence type="ECO:0000256" key="1">
    <source>
        <dbReference type="ARBA" id="ARBA00004533"/>
    </source>
</evidence>
<name>A0A501X484_9GAMM</name>
<evidence type="ECO:0000313" key="7">
    <source>
        <dbReference type="EMBL" id="TPE55249.1"/>
    </source>
</evidence>
<dbReference type="GO" id="GO:0016746">
    <property type="term" value="F:acyltransferase activity"/>
    <property type="evidence" value="ECO:0007669"/>
    <property type="project" value="UniProtKB-KW"/>
</dbReference>
<proteinExistence type="predicted"/>
<keyword evidence="8" id="KW-1185">Reference proteome</keyword>
<dbReference type="AlphaFoldDB" id="A0A501X484"/>
<evidence type="ECO:0000256" key="2">
    <source>
        <dbReference type="ARBA" id="ARBA00022475"/>
    </source>
</evidence>
<comment type="caution">
    <text evidence="7">The sequence shown here is derived from an EMBL/GenBank/DDBJ whole genome shotgun (WGS) entry which is preliminary data.</text>
</comment>
<gene>
    <name evidence="7" type="ORF">FJM67_01490</name>
</gene>
<sequence>MADSSRSYTTTLLTGLSRLPLGVVRWLGRQVGGNAARLDRRTKEAILVNLSICFPYYTEQQKRAILRKRLELIGQTAAEMSHFWTKDSATLLSRCVDGPGAAEFKQALLAEEHGVLAIAPHMGNWESLNNYICSVRPMTVMYRPQKNEALDAFILKARERSGAELAPTNRRGVMQLMKTLNTGGVVGILPDQVPQKGSGEYAPFFGRPAYTMTLASQLANKTKAKAFIVAGIQTPTGFEMVAYPVDADFYSDDIKTSLTALNRGIEQLVLTHPEQYQWEYKRFKTPPEGLKNPYNEYRGKE</sequence>
<keyword evidence="5" id="KW-0472">Membrane</keyword>
<reference evidence="7 8" key="1">
    <citation type="submission" date="2019-06" db="EMBL/GenBank/DDBJ databases">
        <title>A novel bacterium of genus Marinomonas, isolated from coastal sand.</title>
        <authorList>
            <person name="Huang H."/>
            <person name="Mo K."/>
            <person name="Hu Y."/>
        </authorList>
    </citation>
    <scope>NUCLEOTIDE SEQUENCE [LARGE SCALE GENOMIC DNA]</scope>
    <source>
        <strain evidence="7 8">HB171799</strain>
    </source>
</reference>
<dbReference type="CDD" id="cd07984">
    <property type="entry name" value="LPLAT_LABLAT-like"/>
    <property type="match status" value="1"/>
</dbReference>
<dbReference type="PANTHER" id="PTHR30606">
    <property type="entry name" value="LIPID A BIOSYNTHESIS LAUROYL ACYLTRANSFERASE"/>
    <property type="match status" value="1"/>
</dbReference>
<dbReference type="RefSeq" id="WP_140586912.1">
    <property type="nucleotide sequence ID" value="NZ_VFRR01000002.1"/>
</dbReference>
<evidence type="ECO:0000256" key="6">
    <source>
        <dbReference type="ARBA" id="ARBA00023315"/>
    </source>
</evidence>
<dbReference type="GO" id="GO:0005886">
    <property type="term" value="C:plasma membrane"/>
    <property type="evidence" value="ECO:0007669"/>
    <property type="project" value="UniProtKB-SubCell"/>
</dbReference>
<keyword evidence="2" id="KW-1003">Cell membrane</keyword>
<dbReference type="Proteomes" id="UP000315901">
    <property type="component" value="Unassembled WGS sequence"/>
</dbReference>
<evidence type="ECO:0000256" key="3">
    <source>
        <dbReference type="ARBA" id="ARBA00022519"/>
    </source>
</evidence>
<keyword evidence="3" id="KW-0997">Cell inner membrane</keyword>
<evidence type="ECO:0000256" key="4">
    <source>
        <dbReference type="ARBA" id="ARBA00022679"/>
    </source>
</evidence>
<keyword evidence="4 7" id="KW-0808">Transferase</keyword>
<dbReference type="GO" id="GO:0009247">
    <property type="term" value="P:glycolipid biosynthetic process"/>
    <property type="evidence" value="ECO:0007669"/>
    <property type="project" value="UniProtKB-ARBA"/>
</dbReference>
<dbReference type="PANTHER" id="PTHR30606:SF10">
    <property type="entry name" value="PHOSPHATIDYLINOSITOL MANNOSIDE ACYLTRANSFERASE"/>
    <property type="match status" value="1"/>
</dbReference>
<dbReference type="OrthoDB" id="9803456at2"/>
<accession>A0A501X484</accession>
<evidence type="ECO:0000256" key="5">
    <source>
        <dbReference type="ARBA" id="ARBA00023136"/>
    </source>
</evidence>
<dbReference type="EMBL" id="VFRR01000002">
    <property type="protein sequence ID" value="TPE55249.1"/>
    <property type="molecule type" value="Genomic_DNA"/>
</dbReference>
<evidence type="ECO:0000313" key="8">
    <source>
        <dbReference type="Proteomes" id="UP000315901"/>
    </source>
</evidence>
<dbReference type="InterPro" id="IPR004960">
    <property type="entry name" value="LipA_acyltrans"/>
</dbReference>
<comment type="subcellular location">
    <subcellularLocation>
        <location evidence="1">Cell inner membrane</location>
    </subcellularLocation>
</comment>
<organism evidence="7 8">
    <name type="scientific">Maribrevibacterium harenarium</name>
    <dbReference type="NCBI Taxonomy" id="2589817"/>
    <lineage>
        <taxon>Bacteria</taxon>
        <taxon>Pseudomonadati</taxon>
        <taxon>Pseudomonadota</taxon>
        <taxon>Gammaproteobacteria</taxon>
        <taxon>Oceanospirillales</taxon>
        <taxon>Oceanospirillaceae</taxon>
        <taxon>Maribrevibacterium</taxon>
    </lineage>
</organism>
<protein>
    <submittedName>
        <fullName evidence="7">Lipid A biosynthesis acyltransferase</fullName>
    </submittedName>
</protein>
<keyword evidence="6 7" id="KW-0012">Acyltransferase</keyword>
<dbReference type="Pfam" id="PF03279">
    <property type="entry name" value="Lip_A_acyltrans"/>
    <property type="match status" value="1"/>
</dbReference>
<dbReference type="PIRSF" id="PIRSF026649">
    <property type="entry name" value="MsbB"/>
    <property type="match status" value="1"/>
</dbReference>